<protein>
    <recommendedName>
        <fullName evidence="2">Alpha/beta hydrolase fold-3 domain-containing protein</fullName>
    </recommendedName>
</protein>
<accession>A0ABD0V4L7</accession>
<dbReference type="PANTHER" id="PTHR23024">
    <property type="entry name" value="ARYLACETAMIDE DEACETYLASE"/>
    <property type="match status" value="1"/>
</dbReference>
<feature type="domain" description="Alpha/beta hydrolase fold-3" evidence="2">
    <location>
        <begin position="425"/>
        <end position="641"/>
    </location>
</feature>
<sequence>MSSDSATAAGDDDIIFELRTLIRVYRSGRVERFEPTEFLPPSFDQTTGVDSKDITINPSTDLAARLYLPSLTTEMGRKLPVVIFYHGGGFFIHRAASAHYHNYLNHLTAKAKILAVSIDYRLAPEHPIPAAYEDSWEALRWVTQLQHPEPWLSKFGDLDKIFLAGDSAGANIVHNLGMRLGKEGKKVEGMVLINPFFWGKERIGWEGKEREGVTFKAELVDGLWPFLYPESIAGNDDPMLNPWAEGAMSLAGLGCGRVLVTVGEMDLLLDRARVYTEKVKESGWGGAIELVVAEGENHGFPLLYPGNKKAEAFMERFVAVPSPSPSLYSLSPVRYKLPILTMSSAAASFLNDEIIFELPTTMRLYQSGRVERLVKDDIVPPALDPNTRVKSKDVIINPSTGLSARLYLPPSSSTTSNSDRKLPVLLYYHGGAFCVMSAASAVYHNYLNSLTAKADVLTVSVDYRLAPENPLPAAYDDSWEALRWVVAGTDPWLSDFGNLGKIFLAGDSAGGNISHNLGLKLGSAGMKVEGLVLIHSYFWGKERIGAEGDENRRSKRKAKDADGLWPVLCPGRTELDDPWINPMADGAPSLVTLGCRRVLVCVAEIDLLRDRGRFYYDKLKESGWDGEAEFMETEGEDHVFFLFKPHSSKAEEFEDRLVSFFNKILESDRDKRSNFDEISGQSIRRILEEYIRT</sequence>
<dbReference type="InterPro" id="IPR013094">
    <property type="entry name" value="AB_hydrolase_3"/>
</dbReference>
<dbReference type="EMBL" id="JANQDX010000010">
    <property type="protein sequence ID" value="KAL0917471.1"/>
    <property type="molecule type" value="Genomic_DNA"/>
</dbReference>
<reference evidence="3 4" key="1">
    <citation type="journal article" date="2024" name="Plant Biotechnol. J.">
        <title>Dendrobium thyrsiflorum genome and its molecular insights into genes involved in important horticultural traits.</title>
        <authorList>
            <person name="Chen B."/>
            <person name="Wang J.Y."/>
            <person name="Zheng P.J."/>
            <person name="Li K.L."/>
            <person name="Liang Y.M."/>
            <person name="Chen X.F."/>
            <person name="Zhang C."/>
            <person name="Zhao X."/>
            <person name="He X."/>
            <person name="Zhang G.Q."/>
            <person name="Liu Z.J."/>
            <person name="Xu Q."/>
        </authorList>
    </citation>
    <scope>NUCLEOTIDE SEQUENCE [LARGE SCALE GENOMIC DNA]</scope>
    <source>
        <strain evidence="3">GZMU011</strain>
    </source>
</reference>
<proteinExistence type="predicted"/>
<dbReference type="PROSITE" id="PS01174">
    <property type="entry name" value="LIPASE_GDXG_SER"/>
    <property type="match status" value="1"/>
</dbReference>
<dbReference type="SUPFAM" id="SSF53474">
    <property type="entry name" value="alpha/beta-Hydrolases"/>
    <property type="match status" value="2"/>
</dbReference>
<feature type="active site" evidence="1">
    <location>
        <position position="167"/>
    </location>
</feature>
<feature type="domain" description="Alpha/beta hydrolase fold-3" evidence="2">
    <location>
        <begin position="82"/>
        <end position="301"/>
    </location>
</feature>
<dbReference type="AlphaFoldDB" id="A0ABD0V4L7"/>
<dbReference type="PANTHER" id="PTHR23024:SF577">
    <property type="entry name" value="CARBOXYLESTERASE 2-RELATED"/>
    <property type="match status" value="1"/>
</dbReference>
<organism evidence="3 4">
    <name type="scientific">Dendrobium thyrsiflorum</name>
    <name type="common">Pinecone-like raceme dendrobium</name>
    <name type="synonym">Orchid</name>
    <dbReference type="NCBI Taxonomy" id="117978"/>
    <lineage>
        <taxon>Eukaryota</taxon>
        <taxon>Viridiplantae</taxon>
        <taxon>Streptophyta</taxon>
        <taxon>Embryophyta</taxon>
        <taxon>Tracheophyta</taxon>
        <taxon>Spermatophyta</taxon>
        <taxon>Magnoliopsida</taxon>
        <taxon>Liliopsida</taxon>
        <taxon>Asparagales</taxon>
        <taxon>Orchidaceae</taxon>
        <taxon>Epidendroideae</taxon>
        <taxon>Malaxideae</taxon>
        <taxon>Dendrobiinae</taxon>
        <taxon>Dendrobium</taxon>
    </lineage>
</organism>
<dbReference type="InterPro" id="IPR050466">
    <property type="entry name" value="Carboxylest/Gibb_receptor"/>
</dbReference>
<evidence type="ECO:0000259" key="2">
    <source>
        <dbReference type="Pfam" id="PF07859"/>
    </source>
</evidence>
<dbReference type="InterPro" id="IPR029058">
    <property type="entry name" value="AB_hydrolase_fold"/>
</dbReference>
<name>A0ABD0V4L7_DENTH</name>
<dbReference type="Proteomes" id="UP001552299">
    <property type="component" value="Unassembled WGS sequence"/>
</dbReference>
<evidence type="ECO:0000313" key="3">
    <source>
        <dbReference type="EMBL" id="KAL0917471.1"/>
    </source>
</evidence>
<keyword evidence="4" id="KW-1185">Reference proteome</keyword>
<evidence type="ECO:0000313" key="4">
    <source>
        <dbReference type="Proteomes" id="UP001552299"/>
    </source>
</evidence>
<dbReference type="Gene3D" id="3.40.50.1820">
    <property type="entry name" value="alpha/beta hydrolase"/>
    <property type="match status" value="2"/>
</dbReference>
<dbReference type="Pfam" id="PF07859">
    <property type="entry name" value="Abhydrolase_3"/>
    <property type="match status" value="2"/>
</dbReference>
<comment type="caution">
    <text evidence="3">The sequence shown here is derived from an EMBL/GenBank/DDBJ whole genome shotgun (WGS) entry which is preliminary data.</text>
</comment>
<dbReference type="InterPro" id="IPR033140">
    <property type="entry name" value="Lipase_GDXG_put_SER_AS"/>
</dbReference>
<evidence type="ECO:0000256" key="1">
    <source>
        <dbReference type="PROSITE-ProRule" id="PRU10038"/>
    </source>
</evidence>
<gene>
    <name evidence="3" type="ORF">M5K25_012533</name>
</gene>